<accession>A0A9P7BIU2</accession>
<reference evidence="1" key="1">
    <citation type="journal article" date="2020" name="Microb. Genom.">
        <title>Genetic diversity of clinical and environmental Mucorales isolates obtained from an investigation of mucormycosis cases among solid organ transplant recipients.</title>
        <authorList>
            <person name="Nguyen M.H."/>
            <person name="Kaul D."/>
            <person name="Muto C."/>
            <person name="Cheng S.J."/>
            <person name="Richter R.A."/>
            <person name="Bruno V.M."/>
            <person name="Liu G."/>
            <person name="Beyhan S."/>
            <person name="Sundermann A.J."/>
            <person name="Mounaud S."/>
            <person name="Pasculle A.W."/>
            <person name="Nierman W.C."/>
            <person name="Driscoll E."/>
            <person name="Cumbie R."/>
            <person name="Clancy C.J."/>
            <person name="Dupont C.L."/>
        </authorList>
    </citation>
    <scope>NUCLEOTIDE SEQUENCE</scope>
    <source>
        <strain evidence="1">GL11</strain>
    </source>
</reference>
<sequence length="86" mass="9014">MGIAAAMGAPAALAFSLMMSHTRPGLEALDYGIQSSVFSLTRILAPLAAGVAVPVWNRGGAPLTRIVQGIYRKLLALPIARGWIRA</sequence>
<dbReference type="EMBL" id="JAANQT010011352">
    <property type="protein sequence ID" value="KAG1274426.1"/>
    <property type="molecule type" value="Genomic_DNA"/>
</dbReference>
<name>A0A9P7BIU2_RHIOR</name>
<comment type="caution">
    <text evidence="1">The sequence shown here is derived from an EMBL/GenBank/DDBJ whole genome shotgun (WGS) entry which is preliminary data.</text>
</comment>
<dbReference type="Proteomes" id="UP000716291">
    <property type="component" value="Unassembled WGS sequence"/>
</dbReference>
<evidence type="ECO:0000313" key="2">
    <source>
        <dbReference type="Proteomes" id="UP000716291"/>
    </source>
</evidence>
<gene>
    <name evidence="1" type="ORF">G6F64_015136</name>
</gene>
<organism evidence="1 2">
    <name type="scientific">Rhizopus oryzae</name>
    <name type="common">Mucormycosis agent</name>
    <name type="synonym">Rhizopus arrhizus var. delemar</name>
    <dbReference type="NCBI Taxonomy" id="64495"/>
    <lineage>
        <taxon>Eukaryota</taxon>
        <taxon>Fungi</taxon>
        <taxon>Fungi incertae sedis</taxon>
        <taxon>Mucoromycota</taxon>
        <taxon>Mucoromycotina</taxon>
        <taxon>Mucoromycetes</taxon>
        <taxon>Mucorales</taxon>
        <taxon>Mucorineae</taxon>
        <taxon>Rhizopodaceae</taxon>
        <taxon>Rhizopus</taxon>
    </lineage>
</organism>
<evidence type="ECO:0000313" key="1">
    <source>
        <dbReference type="EMBL" id="KAG1274426.1"/>
    </source>
</evidence>
<keyword evidence="2" id="KW-1185">Reference proteome</keyword>
<protein>
    <submittedName>
        <fullName evidence="1">Uncharacterized protein</fullName>
    </submittedName>
</protein>
<dbReference type="AlphaFoldDB" id="A0A9P7BIU2"/>
<proteinExistence type="predicted"/>